<evidence type="ECO:0000256" key="6">
    <source>
        <dbReference type="ARBA" id="ARBA00022605"/>
    </source>
</evidence>
<protein>
    <recommendedName>
        <fullName evidence="16">Carbamoyl phosphate synthase large chain</fullName>
        <ecNumber evidence="16">6.3.4.16</ecNumber>
        <ecNumber evidence="16">6.3.5.5</ecNumber>
    </recommendedName>
    <alternativeName>
        <fullName evidence="16">Carbamoyl phosphate synthetase ammonia chain</fullName>
    </alternativeName>
</protein>
<feature type="binding site" evidence="16">
    <location>
        <position position="835"/>
    </location>
    <ligand>
        <name>ATP</name>
        <dbReference type="ChEBI" id="CHEBI:30616"/>
        <label>2</label>
    </ligand>
</feature>
<evidence type="ECO:0000313" key="19">
    <source>
        <dbReference type="EMBL" id="APH15385.1"/>
    </source>
</evidence>
<dbReference type="GO" id="GO:0004088">
    <property type="term" value="F:carbamoyl-phosphate synthase (glutamine-hydrolyzing) activity"/>
    <property type="evidence" value="ECO:0007669"/>
    <property type="project" value="UniProtKB-UniRule"/>
</dbReference>
<dbReference type="InterPro" id="IPR033937">
    <property type="entry name" value="MGS_CPS_CarB"/>
</dbReference>
<evidence type="ECO:0000256" key="3">
    <source>
        <dbReference type="ARBA" id="ARBA00009799"/>
    </source>
</evidence>
<feature type="binding site" evidence="16">
    <location>
        <position position="284"/>
    </location>
    <ligand>
        <name>ATP</name>
        <dbReference type="ChEBI" id="CHEBI:30616"/>
        <label>1</label>
    </ligand>
</feature>
<feature type="binding site" evidence="16">
    <location>
        <position position="710"/>
    </location>
    <ligand>
        <name>ATP</name>
        <dbReference type="ChEBI" id="CHEBI:30616"/>
        <label>2</label>
    </ligand>
</feature>
<feature type="binding site" evidence="16">
    <location>
        <position position="749"/>
    </location>
    <ligand>
        <name>ATP</name>
        <dbReference type="ChEBI" id="CHEBI:30616"/>
        <label>2</label>
    </ligand>
</feature>
<dbReference type="CDD" id="cd01424">
    <property type="entry name" value="MGS_CPS_II"/>
    <property type="match status" value="1"/>
</dbReference>
<keyword evidence="12 16" id="KW-0665">Pyrimidine biosynthesis</keyword>
<name>A0A1L3NGY6_CLOSG</name>
<dbReference type="PROSITE" id="PS00866">
    <property type="entry name" value="CPSASE_1"/>
    <property type="match status" value="2"/>
</dbReference>
<feature type="domain" description="ATP-grasp" evidence="17">
    <location>
        <begin position="133"/>
        <end position="327"/>
    </location>
</feature>
<feature type="binding site" evidence="16">
    <location>
        <position position="241"/>
    </location>
    <ligand>
        <name>ATP</name>
        <dbReference type="ChEBI" id="CHEBI:30616"/>
        <label>1</label>
    </ligand>
</feature>
<dbReference type="SUPFAM" id="SSF48108">
    <property type="entry name" value="Carbamoyl phosphate synthetase, large subunit connection domain"/>
    <property type="match status" value="1"/>
</dbReference>
<accession>A0A1L3NGY6</accession>
<dbReference type="InterPro" id="IPR005480">
    <property type="entry name" value="CPSase_lsu_oligo"/>
</dbReference>
<comment type="similarity">
    <text evidence="3 16">Belongs to the CarB family.</text>
</comment>
<dbReference type="UniPathway" id="UPA00070">
    <property type="reaction ID" value="UER00115"/>
</dbReference>
<dbReference type="Gene3D" id="1.10.1030.10">
    <property type="entry name" value="Carbamoyl-phosphate synthetase, large subunit oligomerisation domain"/>
    <property type="match status" value="1"/>
</dbReference>
<dbReference type="SUPFAM" id="SSF52440">
    <property type="entry name" value="PreATP-grasp domain"/>
    <property type="match status" value="2"/>
</dbReference>
<dbReference type="InterPro" id="IPR036914">
    <property type="entry name" value="MGS-like_dom_sf"/>
</dbReference>
<feature type="binding site" evidence="16">
    <location>
        <position position="780"/>
    </location>
    <ligand>
        <name>ATP</name>
        <dbReference type="ChEBI" id="CHEBI:30616"/>
        <label>2</label>
    </ligand>
</feature>
<evidence type="ECO:0000256" key="1">
    <source>
        <dbReference type="ARBA" id="ARBA00001936"/>
    </source>
</evidence>
<dbReference type="GO" id="GO:0006541">
    <property type="term" value="P:glutamine metabolic process"/>
    <property type="evidence" value="ECO:0007669"/>
    <property type="project" value="TreeGrafter"/>
</dbReference>
<sequence>MPLNKDIKKVLVIGSGPIVIGQAAEFDYSGTQACEGLKEEGVEVVLINSNPATIMTDKEVADKVYLEPLTVKFVEKVIAKERPDSLLAGMGGQTGLNLAVELYDKGILKKYGVNVIGTSIESIKEGEDRELFRNVMSRINEPVIQSKIVTDMENGKAFANKIGYPVIVRPAYTLGGTGGGIAESEEELDEILTLGLQLSSIGQVLLEKSAKGWKEIEYEVMRDNRGNCITVCNMENIDPVGIHTGDSIVVAPSQTLSDKEYQMLRSASINILNSIGIKGGCNVQFALNPNSFEYAVIEINPRVSRSSALASKATGYPIAKVASKIALGYTLDEIKNAVTQKTYACFEPSLDYVVVKIPKWPFDKFQEADRVLGTKMMATGEIMAIGSNFEAAVLKGIRSLEIGKYSLEHKKFRELSMEELKTRVISPDDERIFALAEMLRRDYRMDKVAEITGIDKFFIKKFRWIVEEEQRLRLGKIDDLDKEWLYKLKKKGFSDKGIADMLKVSPEDIYRLRNIWGVNPVYKMVDTCGGEFEALSPYYYSTYDVYDEVEVSKNKKVIVIGSGPIRIGQGIEFDYASVHCVKALKKLGIETIIVNNNPETVSTDFDVSDKLYFEPLTEEDVLNIVEKEKPDGVILQFGGQTAIKLANFLKEKNIPTFGTTADQIDMAEDREKFDELLEKLQIARPKGKGIWSVEDGLEEAKKLGFPVLVRPSYVLGGQGMEITHDEKELIYYLSNAFQKDKKNPILIDKYLMGREIEVDAISDGKDVLIPGIMEHLERAGVHSGDSITMYPTQNVGKDIKEEILEYTKKLALGIGIKGMINIQFIEFEGKLYVIEVNPRASRTVPYISKVSKVPIVDIATRVMLGEKLSDLGYGLGVYKEPELISVKVPVFSTQKLPKVEVCLGPEMKSTGEVLGVGKTLEEALYKGFVGANMFVKKEKGTILATINDHDKEEFLLIAKKLHILGYKFIATSKTAELLKKEGIEVKQVRKLKEESPNIIDTIKNDEVDLVVNTPTKGNDSKRDGFRIRRAAIERNLGVITSLDTLKAIVDITSKEIKDETLYIFDLSN</sequence>
<feature type="region of interest" description="Carboxyphosphate synthetic domain" evidence="16">
    <location>
        <begin position="1"/>
        <end position="401"/>
    </location>
</feature>
<dbReference type="NCBIfam" id="TIGR01369">
    <property type="entry name" value="CPSaseII_lrg"/>
    <property type="match status" value="1"/>
</dbReference>
<dbReference type="Gene3D" id="3.40.50.20">
    <property type="match status" value="2"/>
</dbReference>
<dbReference type="Proteomes" id="UP000182204">
    <property type="component" value="Chromosome"/>
</dbReference>
<dbReference type="PROSITE" id="PS50975">
    <property type="entry name" value="ATP_GRASP"/>
    <property type="match status" value="2"/>
</dbReference>
<feature type="binding site" evidence="16">
    <location>
        <position position="243"/>
    </location>
    <ligand>
        <name>ATP</name>
        <dbReference type="ChEBI" id="CHEBI:30616"/>
        <label>1</label>
    </ligand>
</feature>
<dbReference type="Pfam" id="PF02787">
    <property type="entry name" value="CPSase_L_D3"/>
    <property type="match status" value="1"/>
</dbReference>
<feature type="binding site" evidence="16">
    <location>
        <position position="175"/>
    </location>
    <ligand>
        <name>ATP</name>
        <dbReference type="ChEBI" id="CHEBI:30616"/>
        <label>1</label>
    </ligand>
</feature>
<evidence type="ECO:0000256" key="16">
    <source>
        <dbReference type="HAMAP-Rule" id="MF_01210"/>
    </source>
</evidence>
<gene>
    <name evidence="16 19" type="primary">carB</name>
    <name evidence="19" type="ORF">NPD5_190</name>
</gene>
<dbReference type="FunFam" id="1.10.1030.10:FF:000002">
    <property type="entry name" value="Carbamoyl-phosphate synthase large chain"/>
    <property type="match status" value="1"/>
</dbReference>
<evidence type="ECO:0000256" key="2">
    <source>
        <dbReference type="ARBA" id="ARBA00005077"/>
    </source>
</evidence>
<dbReference type="Gene3D" id="3.30.470.20">
    <property type="entry name" value="ATP-grasp fold, B domain"/>
    <property type="match status" value="2"/>
</dbReference>
<evidence type="ECO:0000259" key="17">
    <source>
        <dbReference type="PROSITE" id="PS50975"/>
    </source>
</evidence>
<comment type="domain">
    <text evidence="16">The large subunit is composed of 2 ATP-grasp domains that are involved in binding the 2 ATP molecules needed for carbamoyl phosphate synthesis. The N-terminal ATP-grasp domain (referred to as the carboxyphosphate synthetic component) catalyzes the ATP-dependent phosphorylation of hydrogencarbonate to carboxyphosphate and the subsequent nucleophilic attack by ammonia to form a carbamate intermediate. The C-terminal ATP-grasp domain (referred to as the carbamoyl phosphate synthetic component) then catalyzes the phosphorylation of carbamate with the second ATP to form the end product carbamoyl phosphate. The reactive and unstable enzyme intermediates are sequentially channeled from one active site to the next through the interior of the protein over a distance of at least 96 A.</text>
</comment>
<evidence type="ECO:0000256" key="4">
    <source>
        <dbReference type="ARBA" id="ARBA00022571"/>
    </source>
</evidence>
<dbReference type="SMART" id="SM01096">
    <property type="entry name" value="CPSase_L_D3"/>
    <property type="match status" value="1"/>
</dbReference>
<feature type="binding site" evidence="16">
    <location>
        <position position="823"/>
    </location>
    <ligand>
        <name>Mg(2+)</name>
        <dbReference type="ChEBI" id="CHEBI:18420"/>
        <label>3</label>
    </ligand>
</feature>
<reference evidence="19 20" key="1">
    <citation type="submission" date="2015-11" db="EMBL/GenBank/DDBJ databases">
        <authorList>
            <person name="Hill K.K."/>
            <person name="Shirey T.B."/>
            <person name="Raphael B."/>
            <person name="Daligault H.E."/>
            <person name="Davenport K.W."/>
            <person name="Bruce D.C."/>
            <person name="Foley B.T."/>
            <person name="Johnson S.L."/>
        </authorList>
    </citation>
    <scope>NUCLEOTIDE SEQUENCE [LARGE SCALE GENOMIC DNA]</scope>
    <source>
        <strain evidence="19 20">CDC_1632</strain>
    </source>
</reference>
<feature type="binding site" evidence="16">
    <location>
        <position position="835"/>
    </location>
    <ligand>
        <name>Mn(2+)</name>
        <dbReference type="ChEBI" id="CHEBI:29035"/>
        <label>4</label>
    </ligand>
</feature>
<feature type="binding site" evidence="16">
    <location>
        <position position="755"/>
    </location>
    <ligand>
        <name>ATP</name>
        <dbReference type="ChEBI" id="CHEBI:30616"/>
        <label>2</label>
    </ligand>
</feature>
<dbReference type="InterPro" id="IPR011761">
    <property type="entry name" value="ATP-grasp"/>
</dbReference>
<dbReference type="UniPathway" id="UPA00068">
    <property type="reaction ID" value="UER00171"/>
</dbReference>
<keyword evidence="4 16" id="KW-0055">Arginine biosynthesis</keyword>
<dbReference type="Pfam" id="PF25596">
    <property type="entry name" value="CPSase_L_D1"/>
    <property type="match status" value="2"/>
</dbReference>
<dbReference type="EC" id="6.3.5.5" evidence="16"/>
<dbReference type="PANTHER" id="PTHR11405">
    <property type="entry name" value="CARBAMOYLTRANSFERASE FAMILY MEMBER"/>
    <property type="match status" value="1"/>
</dbReference>
<dbReference type="SUPFAM" id="SSF52335">
    <property type="entry name" value="Methylglyoxal synthase-like"/>
    <property type="match status" value="1"/>
</dbReference>
<dbReference type="HAMAP" id="MF_01210_A">
    <property type="entry name" value="CPSase_L_chain_A"/>
    <property type="match status" value="1"/>
</dbReference>
<feature type="region of interest" description="Carbamoyl phosphate synthetic domain" evidence="16">
    <location>
        <begin position="550"/>
        <end position="932"/>
    </location>
</feature>
<feature type="region of interest" description="Allosteric domain" evidence="16">
    <location>
        <begin position="933"/>
        <end position="1068"/>
    </location>
</feature>
<feature type="binding site" evidence="16">
    <location>
        <position position="782"/>
    </location>
    <ligand>
        <name>ATP</name>
        <dbReference type="ChEBI" id="CHEBI:30616"/>
        <label>2</label>
    </ligand>
</feature>
<keyword evidence="6 16" id="KW-0028">Amino-acid biosynthesis</keyword>
<dbReference type="InterPro" id="IPR036897">
    <property type="entry name" value="CarbamoylP_synth_lsu_oligo_sf"/>
</dbReference>
<feature type="domain" description="ATP-grasp" evidence="17">
    <location>
        <begin position="674"/>
        <end position="864"/>
    </location>
</feature>
<comment type="caution">
    <text evidence="16">Lacks conserved residue(s) required for the propagation of feature annotation.</text>
</comment>
<keyword evidence="10 16" id="KW-0067">ATP-binding</keyword>
<dbReference type="HAMAP" id="MF_01210_B">
    <property type="entry name" value="CPSase_L_chain_B"/>
    <property type="match status" value="1"/>
</dbReference>
<dbReference type="InterPro" id="IPR011607">
    <property type="entry name" value="MGS-like_dom"/>
</dbReference>
<dbReference type="InterPro" id="IPR006275">
    <property type="entry name" value="CPSase_lsu"/>
</dbReference>
<evidence type="ECO:0000256" key="11">
    <source>
        <dbReference type="ARBA" id="ARBA00022842"/>
    </source>
</evidence>
<dbReference type="GO" id="GO:0005737">
    <property type="term" value="C:cytoplasm"/>
    <property type="evidence" value="ECO:0007669"/>
    <property type="project" value="TreeGrafter"/>
</dbReference>
<comment type="cofactor">
    <cofactor evidence="1">
        <name>Mn(2+)</name>
        <dbReference type="ChEBI" id="CHEBI:29035"/>
    </cofactor>
</comment>
<feature type="binding site" evidence="16">
    <location>
        <position position="837"/>
    </location>
    <ligand>
        <name>Mg(2+)</name>
        <dbReference type="ChEBI" id="CHEBI:18420"/>
        <label>4</label>
    </ligand>
</feature>
<keyword evidence="9 16" id="KW-0547">Nucleotide-binding</keyword>
<feature type="binding site" evidence="16">
    <location>
        <position position="751"/>
    </location>
    <ligand>
        <name>ATP</name>
        <dbReference type="ChEBI" id="CHEBI:30616"/>
        <label>2</label>
    </ligand>
</feature>
<feature type="binding site" evidence="16">
    <location>
        <position position="783"/>
    </location>
    <ligand>
        <name>ATP</name>
        <dbReference type="ChEBI" id="CHEBI:30616"/>
        <label>2</label>
    </ligand>
</feature>
<feature type="binding site" evidence="16">
    <location>
        <position position="837"/>
    </location>
    <ligand>
        <name>Mn(2+)</name>
        <dbReference type="ChEBI" id="CHEBI:29035"/>
        <label>4</label>
    </ligand>
</feature>
<dbReference type="eggNOG" id="COG0458">
    <property type="taxonomic scope" value="Bacteria"/>
</dbReference>
<dbReference type="Pfam" id="PF02142">
    <property type="entry name" value="MGS"/>
    <property type="match status" value="1"/>
</dbReference>
<evidence type="ECO:0000256" key="12">
    <source>
        <dbReference type="ARBA" id="ARBA00022975"/>
    </source>
</evidence>
<dbReference type="SUPFAM" id="SSF56059">
    <property type="entry name" value="Glutathione synthetase ATP-binding domain-like"/>
    <property type="match status" value="2"/>
</dbReference>
<dbReference type="GO" id="GO:0044205">
    <property type="term" value="P:'de novo' UMP biosynthetic process"/>
    <property type="evidence" value="ECO:0007669"/>
    <property type="project" value="UniProtKB-UniRule"/>
</dbReference>
<feature type="binding site" evidence="16">
    <location>
        <position position="169"/>
    </location>
    <ligand>
        <name>ATP</name>
        <dbReference type="ChEBI" id="CHEBI:30616"/>
        <label>1</label>
    </ligand>
</feature>
<feature type="binding site" evidence="16">
    <location>
        <position position="284"/>
    </location>
    <ligand>
        <name>Mg(2+)</name>
        <dbReference type="ChEBI" id="CHEBI:18420"/>
        <label>1</label>
    </ligand>
</feature>
<dbReference type="GO" id="GO:0005524">
    <property type="term" value="F:ATP binding"/>
    <property type="evidence" value="ECO:0007669"/>
    <property type="project" value="UniProtKB-UniRule"/>
</dbReference>
<dbReference type="InterPro" id="IPR005483">
    <property type="entry name" value="CPSase_dom"/>
</dbReference>
<feature type="binding site" evidence="16">
    <location>
        <position position="298"/>
    </location>
    <ligand>
        <name>Mg(2+)</name>
        <dbReference type="ChEBI" id="CHEBI:18420"/>
        <label>1</label>
    </ligand>
</feature>
<comment type="catalytic activity">
    <reaction evidence="15 16">
        <text>hydrogencarbonate + L-glutamine + 2 ATP + H2O = carbamoyl phosphate + L-glutamate + 2 ADP + phosphate + 2 H(+)</text>
        <dbReference type="Rhea" id="RHEA:18633"/>
        <dbReference type="ChEBI" id="CHEBI:15377"/>
        <dbReference type="ChEBI" id="CHEBI:15378"/>
        <dbReference type="ChEBI" id="CHEBI:17544"/>
        <dbReference type="ChEBI" id="CHEBI:29985"/>
        <dbReference type="ChEBI" id="CHEBI:30616"/>
        <dbReference type="ChEBI" id="CHEBI:43474"/>
        <dbReference type="ChEBI" id="CHEBI:58228"/>
        <dbReference type="ChEBI" id="CHEBI:58359"/>
        <dbReference type="ChEBI" id="CHEBI:456216"/>
        <dbReference type="EC" id="6.3.5.5"/>
    </reaction>
</comment>
<feature type="binding site" evidence="16">
    <location>
        <position position="300"/>
    </location>
    <ligand>
        <name>Mg(2+)</name>
        <dbReference type="ChEBI" id="CHEBI:18420"/>
        <label>2</label>
    </ligand>
</feature>
<feature type="binding site" evidence="16">
    <location>
        <position position="129"/>
    </location>
    <ligand>
        <name>ATP</name>
        <dbReference type="ChEBI" id="CHEBI:30616"/>
        <label>1</label>
    </ligand>
</feature>
<comment type="catalytic activity">
    <reaction evidence="14 16">
        <text>hydrogencarbonate + NH4(+) + 2 ATP = carbamoyl phosphate + 2 ADP + phosphate + 2 H(+)</text>
        <dbReference type="Rhea" id="RHEA:18029"/>
        <dbReference type="ChEBI" id="CHEBI:15378"/>
        <dbReference type="ChEBI" id="CHEBI:17544"/>
        <dbReference type="ChEBI" id="CHEBI:28938"/>
        <dbReference type="ChEBI" id="CHEBI:30616"/>
        <dbReference type="ChEBI" id="CHEBI:43474"/>
        <dbReference type="ChEBI" id="CHEBI:58228"/>
        <dbReference type="ChEBI" id="CHEBI:456216"/>
        <dbReference type="EC" id="6.3.4.16"/>
    </reaction>
</comment>
<evidence type="ECO:0000256" key="14">
    <source>
        <dbReference type="ARBA" id="ARBA00047359"/>
    </source>
</evidence>
<dbReference type="FunFam" id="3.30.470.20:FF:000001">
    <property type="entry name" value="Carbamoyl-phosphate synthase large chain"/>
    <property type="match status" value="1"/>
</dbReference>
<keyword evidence="11" id="KW-0460">Magnesium</keyword>
<proteinExistence type="inferred from homology"/>
<dbReference type="FunFam" id="3.30.470.20:FF:000026">
    <property type="entry name" value="Carbamoyl-phosphate synthase large chain"/>
    <property type="match status" value="1"/>
</dbReference>
<comment type="pathway">
    <text evidence="2 16">Amino-acid biosynthesis; L-arginine biosynthesis; carbamoyl phosphate from bicarbonate: step 1/1.</text>
</comment>
<evidence type="ECO:0000256" key="8">
    <source>
        <dbReference type="ARBA" id="ARBA00022737"/>
    </source>
</evidence>
<evidence type="ECO:0000256" key="13">
    <source>
        <dbReference type="ARBA" id="ARBA00023211"/>
    </source>
</evidence>
<dbReference type="InterPro" id="IPR005479">
    <property type="entry name" value="CPAse_ATP-bd"/>
</dbReference>
<feature type="binding site" evidence="16">
    <location>
        <position position="208"/>
    </location>
    <ligand>
        <name>ATP</name>
        <dbReference type="ChEBI" id="CHEBI:30616"/>
        <label>1</label>
    </ligand>
</feature>
<dbReference type="FunFam" id="3.40.50.20:FF:000001">
    <property type="entry name" value="Carbamoyl-phosphate synthase large chain"/>
    <property type="match status" value="1"/>
</dbReference>
<feature type="binding site" evidence="16">
    <location>
        <position position="298"/>
    </location>
    <ligand>
        <name>Mg(2+)</name>
        <dbReference type="ChEBI" id="CHEBI:18420"/>
        <label>2</label>
    </ligand>
</feature>
<feature type="binding site" evidence="16">
    <location>
        <position position="835"/>
    </location>
    <ligand>
        <name>Mn(2+)</name>
        <dbReference type="ChEBI" id="CHEBI:29035"/>
        <label>3</label>
    </ligand>
</feature>
<dbReference type="GO" id="GO:0046872">
    <property type="term" value="F:metal ion binding"/>
    <property type="evidence" value="ECO:0007669"/>
    <property type="project" value="UniProtKB-KW"/>
</dbReference>
<comment type="function">
    <text evidence="16">Large subunit of the glutamine-dependent carbamoyl phosphate synthetase (CPSase). CPSase catalyzes the formation of carbamoyl phosphate from the ammonia moiety of glutamine, carbonate, and phosphate donated by ATP, constituting the first step of 2 biosynthetic pathways, one leading to arginine and/or urea and the other to pyrimidine nucleotides. The large subunit (synthetase) binds the substrates ammonia (free or transferred from glutamine from the small subunit), hydrogencarbonate and ATP and carries out an ATP-coupled ligase reaction, activating hydrogencarbonate by forming carboxy phosphate which reacts with ammonia to form carbamoyl phosphate.</text>
</comment>
<dbReference type="AlphaFoldDB" id="A0A1L3NGY6"/>
<feature type="binding site" evidence="16">
    <location>
        <position position="823"/>
    </location>
    <ligand>
        <name>Mn(2+)</name>
        <dbReference type="ChEBI" id="CHEBI:29035"/>
        <label>3</label>
    </ligand>
</feature>
<dbReference type="FunFam" id="3.40.50.20:FF:000002">
    <property type="entry name" value="Carbamoyl-phosphate synthase large chain"/>
    <property type="match status" value="1"/>
</dbReference>
<dbReference type="GO" id="GO:0006526">
    <property type="term" value="P:L-arginine biosynthetic process"/>
    <property type="evidence" value="ECO:0007669"/>
    <property type="project" value="UniProtKB-UniRule"/>
</dbReference>
<dbReference type="InterPro" id="IPR013815">
    <property type="entry name" value="ATP_grasp_subdomain_1"/>
</dbReference>
<dbReference type="Gene3D" id="3.40.50.1380">
    <property type="entry name" value="Methylglyoxal synthase-like domain"/>
    <property type="match status" value="1"/>
</dbReference>
<keyword evidence="5 16" id="KW-0436">Ligase</keyword>
<organism evidence="19 20">
    <name type="scientific">Clostridium sporogenes</name>
    <dbReference type="NCBI Taxonomy" id="1509"/>
    <lineage>
        <taxon>Bacteria</taxon>
        <taxon>Bacillati</taxon>
        <taxon>Bacillota</taxon>
        <taxon>Clostridia</taxon>
        <taxon>Eubacteriales</taxon>
        <taxon>Clostridiaceae</taxon>
        <taxon>Clostridium</taxon>
    </lineage>
</organism>
<feature type="binding site" evidence="16">
    <location>
        <position position="300"/>
    </location>
    <ligand>
        <name>Mn(2+)</name>
        <dbReference type="ChEBI" id="CHEBI:29035"/>
        <label>2</label>
    </ligand>
</feature>
<dbReference type="InterPro" id="IPR058047">
    <property type="entry name" value="CPSase_preATP-grasp"/>
</dbReference>
<feature type="binding site" evidence="16">
    <location>
        <position position="835"/>
    </location>
    <ligand>
        <name>Mg(2+)</name>
        <dbReference type="ChEBI" id="CHEBI:18420"/>
        <label>4</label>
    </ligand>
</feature>
<feature type="binding site" evidence="16">
    <location>
        <position position="298"/>
    </location>
    <ligand>
        <name>ATP</name>
        <dbReference type="ChEBI" id="CHEBI:30616"/>
        <label>1</label>
    </ligand>
</feature>
<feature type="binding site" evidence="16">
    <location>
        <position position="823"/>
    </location>
    <ligand>
        <name>ATP</name>
        <dbReference type="ChEBI" id="CHEBI:30616"/>
        <label>2</label>
    </ligand>
</feature>
<dbReference type="PRINTS" id="PR00098">
    <property type="entry name" value="CPSASE"/>
</dbReference>
<feature type="binding site" evidence="16">
    <location>
        <position position="284"/>
    </location>
    <ligand>
        <name>Mn(2+)</name>
        <dbReference type="ChEBI" id="CHEBI:29035"/>
        <label>1</label>
    </ligand>
</feature>
<evidence type="ECO:0000256" key="5">
    <source>
        <dbReference type="ARBA" id="ARBA00022598"/>
    </source>
</evidence>
<feature type="binding site" evidence="16">
    <location>
        <position position="298"/>
    </location>
    <ligand>
        <name>Mn(2+)</name>
        <dbReference type="ChEBI" id="CHEBI:29035"/>
        <label>2</label>
    </ligand>
</feature>
<evidence type="ECO:0000256" key="10">
    <source>
        <dbReference type="ARBA" id="ARBA00022840"/>
    </source>
</evidence>
<dbReference type="RefSeq" id="WP_072584229.1">
    <property type="nucleotide sequence ID" value="NZ_CP013243.1"/>
</dbReference>
<feature type="domain" description="MGS-like" evidence="18">
    <location>
        <begin position="933"/>
        <end position="1068"/>
    </location>
</feature>
<dbReference type="NCBIfam" id="NF003671">
    <property type="entry name" value="PRK05294.1"/>
    <property type="match status" value="1"/>
</dbReference>
<evidence type="ECO:0000256" key="9">
    <source>
        <dbReference type="ARBA" id="ARBA00022741"/>
    </source>
</evidence>
<evidence type="ECO:0000313" key="20">
    <source>
        <dbReference type="Proteomes" id="UP000182204"/>
    </source>
</evidence>
<evidence type="ECO:0000256" key="15">
    <source>
        <dbReference type="ARBA" id="ARBA00048816"/>
    </source>
</evidence>
<dbReference type="NCBIfam" id="NF009455">
    <property type="entry name" value="PRK12815.1"/>
    <property type="match status" value="1"/>
</dbReference>
<evidence type="ECO:0000256" key="7">
    <source>
        <dbReference type="ARBA" id="ARBA00022723"/>
    </source>
</evidence>
<dbReference type="Pfam" id="PF02786">
    <property type="entry name" value="CPSase_L_D2"/>
    <property type="match status" value="2"/>
</dbReference>
<keyword evidence="8 16" id="KW-0677">Repeat</keyword>
<comment type="subunit">
    <text evidence="16">Composed of two chains; the small (or glutamine) chain promotes the hydrolysis of glutamine to ammonia, which is used by the large (or ammonia) chain to synthesize carbamoyl phosphate. Tetramer of heterodimers (alpha,beta)4.</text>
</comment>
<feature type="binding site" evidence="16">
    <location>
        <position position="176"/>
    </location>
    <ligand>
        <name>ATP</name>
        <dbReference type="ChEBI" id="CHEBI:30616"/>
        <label>1</label>
    </ligand>
</feature>
<feature type="binding site" evidence="16">
    <location>
        <position position="781"/>
    </location>
    <ligand>
        <name>ATP</name>
        <dbReference type="ChEBI" id="CHEBI:30616"/>
        <label>2</label>
    </ligand>
</feature>
<dbReference type="GO" id="GO:0004087">
    <property type="term" value="F:carbamoyl-phosphate synthase (ammonia) activity"/>
    <property type="evidence" value="ECO:0007669"/>
    <property type="project" value="UniProtKB-EC"/>
</dbReference>
<feature type="binding site" evidence="16">
    <location>
        <position position="242"/>
    </location>
    <ligand>
        <name>ATP</name>
        <dbReference type="ChEBI" id="CHEBI:30616"/>
        <label>1</label>
    </ligand>
</feature>
<comment type="pathway">
    <text evidence="16">Pyrimidine metabolism; UMP biosynthesis via de novo pathway; (S)-dihydroorotate from bicarbonate: step 1/3.</text>
</comment>
<feature type="binding site" evidence="16">
    <location>
        <position position="835"/>
    </location>
    <ligand>
        <name>Mg(2+)</name>
        <dbReference type="ChEBI" id="CHEBI:18420"/>
        <label>3</label>
    </ligand>
</feature>
<dbReference type="PROSITE" id="PS51855">
    <property type="entry name" value="MGS"/>
    <property type="match status" value="1"/>
</dbReference>
<dbReference type="EMBL" id="CP013243">
    <property type="protein sequence ID" value="APH15385.1"/>
    <property type="molecule type" value="Genomic_DNA"/>
</dbReference>
<comment type="cofactor">
    <cofactor evidence="16">
        <name>Mg(2+)</name>
        <dbReference type="ChEBI" id="CHEBI:18420"/>
    </cofactor>
    <cofactor evidence="16">
        <name>Mn(2+)</name>
        <dbReference type="ChEBI" id="CHEBI:29035"/>
    </cofactor>
    <text evidence="16">Binds 4 Mg(2+) or Mn(2+) ions per subunit.</text>
</comment>
<dbReference type="PROSITE" id="PS00867">
    <property type="entry name" value="CPSASE_2"/>
    <property type="match status" value="2"/>
</dbReference>
<feature type="binding site" evidence="16">
    <location>
        <position position="298"/>
    </location>
    <ligand>
        <name>Mn(2+)</name>
        <dbReference type="ChEBI" id="CHEBI:29035"/>
        <label>1</label>
    </ligand>
</feature>
<dbReference type="PANTHER" id="PTHR11405:SF53">
    <property type="entry name" value="CARBAMOYL-PHOSPHATE SYNTHASE [AMMONIA], MITOCHONDRIAL"/>
    <property type="match status" value="1"/>
</dbReference>
<evidence type="ECO:0000259" key="18">
    <source>
        <dbReference type="PROSITE" id="PS51855"/>
    </source>
</evidence>
<dbReference type="InterPro" id="IPR016185">
    <property type="entry name" value="PreATP-grasp_dom_sf"/>
</dbReference>
<dbReference type="Gene3D" id="3.30.1490.20">
    <property type="entry name" value="ATP-grasp fold, A domain"/>
    <property type="match status" value="1"/>
</dbReference>
<dbReference type="SMART" id="SM00851">
    <property type="entry name" value="MGS"/>
    <property type="match status" value="1"/>
</dbReference>
<dbReference type="EC" id="6.3.4.16" evidence="16"/>
<keyword evidence="7" id="KW-0479">Metal-binding</keyword>
<keyword evidence="13" id="KW-0464">Manganese</keyword>
<feature type="binding site" evidence="16">
    <location>
        <position position="215"/>
    </location>
    <ligand>
        <name>ATP</name>
        <dbReference type="ChEBI" id="CHEBI:30616"/>
        <label>1</label>
    </ligand>
</feature>